<dbReference type="RefSeq" id="WP_136566595.1">
    <property type="nucleotide sequence ID" value="NZ_SNTZ01000004.1"/>
</dbReference>
<dbReference type="PANTHER" id="PTHR44520">
    <property type="entry name" value="RESPONSE REGULATOR RCP1-RELATED"/>
    <property type="match status" value="1"/>
</dbReference>
<organism evidence="3 4">
    <name type="scientific">Flagellimonas alvinocaridis</name>
    <dbReference type="NCBI Taxonomy" id="2530200"/>
    <lineage>
        <taxon>Bacteria</taxon>
        <taxon>Pseudomonadati</taxon>
        <taxon>Bacteroidota</taxon>
        <taxon>Flavobacteriia</taxon>
        <taxon>Flavobacteriales</taxon>
        <taxon>Flavobacteriaceae</taxon>
        <taxon>Flagellimonas</taxon>
    </lineage>
</organism>
<keyword evidence="1" id="KW-0597">Phosphoprotein</keyword>
<comment type="caution">
    <text evidence="3">The sequence shown here is derived from an EMBL/GenBank/DDBJ whole genome shotgun (WGS) entry which is preliminary data.</text>
</comment>
<feature type="modified residue" description="4-aspartylphosphate" evidence="1">
    <location>
        <position position="66"/>
    </location>
</feature>
<dbReference type="Pfam" id="PF00072">
    <property type="entry name" value="Response_reg"/>
    <property type="match status" value="1"/>
</dbReference>
<evidence type="ECO:0000259" key="2">
    <source>
        <dbReference type="PROSITE" id="PS50110"/>
    </source>
</evidence>
<dbReference type="PANTHER" id="PTHR44520:SF2">
    <property type="entry name" value="RESPONSE REGULATOR RCP1"/>
    <property type="match status" value="1"/>
</dbReference>
<sequence>MMKLNFMLIDDSEIDLLIHERCIEKEVSDAEIITFIRAENAISYLGSLEGRSMSEFLFVPDFIFLDANMPDMNGLEFLDAFSDLKDTKLNSTKIYMLSSSTSMKDMIDAECHTACSGFISKPLTGEMLRQIVSESNRTVFHNN</sequence>
<dbReference type="InterPro" id="IPR011006">
    <property type="entry name" value="CheY-like_superfamily"/>
</dbReference>
<evidence type="ECO:0000313" key="4">
    <source>
        <dbReference type="Proteomes" id="UP000310406"/>
    </source>
</evidence>
<protein>
    <submittedName>
        <fullName evidence="3">Response regulator</fullName>
    </submittedName>
</protein>
<dbReference type="EMBL" id="SNTZ01000004">
    <property type="protein sequence ID" value="THV59350.1"/>
    <property type="molecule type" value="Genomic_DNA"/>
</dbReference>
<evidence type="ECO:0000256" key="1">
    <source>
        <dbReference type="PROSITE-ProRule" id="PRU00169"/>
    </source>
</evidence>
<dbReference type="PROSITE" id="PS50110">
    <property type="entry name" value="RESPONSE_REGULATORY"/>
    <property type="match status" value="1"/>
</dbReference>
<gene>
    <name evidence="3" type="ORF">EZV76_11030</name>
</gene>
<dbReference type="OrthoDB" id="673128at2"/>
<dbReference type="Proteomes" id="UP000310406">
    <property type="component" value="Unassembled WGS sequence"/>
</dbReference>
<feature type="domain" description="Response regulatory" evidence="2">
    <location>
        <begin position="5"/>
        <end position="136"/>
    </location>
</feature>
<dbReference type="SUPFAM" id="SSF52172">
    <property type="entry name" value="CheY-like"/>
    <property type="match status" value="1"/>
</dbReference>
<evidence type="ECO:0000313" key="3">
    <source>
        <dbReference type="EMBL" id="THV59350.1"/>
    </source>
</evidence>
<name>A0A4S8RMR5_9FLAO</name>
<accession>A0A4S8RMR5</accession>
<dbReference type="Gene3D" id="3.40.50.2300">
    <property type="match status" value="1"/>
</dbReference>
<dbReference type="SMART" id="SM00448">
    <property type="entry name" value="REC"/>
    <property type="match status" value="1"/>
</dbReference>
<keyword evidence="4" id="KW-1185">Reference proteome</keyword>
<dbReference type="InterPro" id="IPR001789">
    <property type="entry name" value="Sig_transdc_resp-reg_receiver"/>
</dbReference>
<reference evidence="3 4" key="1">
    <citation type="submission" date="2019-03" db="EMBL/GenBank/DDBJ databases">
        <title>Muricauda SCR12 sp.nov, a marine bacterium isolated from Pacific Ocean:the Okinawa trough.</title>
        <authorList>
            <person name="Liu L."/>
        </authorList>
    </citation>
    <scope>NUCLEOTIDE SEQUENCE [LARGE SCALE GENOMIC DNA]</scope>
    <source>
        <strain evidence="3 4">SCR12</strain>
    </source>
</reference>
<dbReference type="InterPro" id="IPR052893">
    <property type="entry name" value="TCS_response_regulator"/>
</dbReference>
<proteinExistence type="predicted"/>
<dbReference type="AlphaFoldDB" id="A0A4S8RMR5"/>
<dbReference type="GO" id="GO:0000160">
    <property type="term" value="P:phosphorelay signal transduction system"/>
    <property type="evidence" value="ECO:0007669"/>
    <property type="project" value="InterPro"/>
</dbReference>